<evidence type="ECO:0000313" key="1">
    <source>
        <dbReference type="EMBL" id="KAF7343074.1"/>
    </source>
</evidence>
<evidence type="ECO:0000313" key="2">
    <source>
        <dbReference type="Proteomes" id="UP000620124"/>
    </source>
</evidence>
<keyword evidence="2" id="KW-1185">Reference proteome</keyword>
<dbReference type="EMBL" id="JACAZI010000016">
    <property type="protein sequence ID" value="KAF7343074.1"/>
    <property type="molecule type" value="Genomic_DNA"/>
</dbReference>
<dbReference type="OrthoDB" id="10256463at2759"/>
<proteinExistence type="predicted"/>
<gene>
    <name evidence="1" type="ORF">MVEN_01737800</name>
</gene>
<name>A0A8H7CMD1_9AGAR</name>
<organism evidence="1 2">
    <name type="scientific">Mycena venus</name>
    <dbReference type="NCBI Taxonomy" id="2733690"/>
    <lineage>
        <taxon>Eukaryota</taxon>
        <taxon>Fungi</taxon>
        <taxon>Dikarya</taxon>
        <taxon>Basidiomycota</taxon>
        <taxon>Agaricomycotina</taxon>
        <taxon>Agaricomycetes</taxon>
        <taxon>Agaricomycetidae</taxon>
        <taxon>Agaricales</taxon>
        <taxon>Marasmiineae</taxon>
        <taxon>Mycenaceae</taxon>
        <taxon>Mycena</taxon>
    </lineage>
</organism>
<accession>A0A8H7CMD1</accession>
<comment type="caution">
    <text evidence="1">The sequence shown here is derived from an EMBL/GenBank/DDBJ whole genome shotgun (WGS) entry which is preliminary data.</text>
</comment>
<reference evidence="1" key="1">
    <citation type="submission" date="2020-05" db="EMBL/GenBank/DDBJ databases">
        <title>Mycena genomes resolve the evolution of fungal bioluminescence.</title>
        <authorList>
            <person name="Tsai I.J."/>
        </authorList>
    </citation>
    <scope>NUCLEOTIDE SEQUENCE</scope>
    <source>
        <strain evidence="1">CCC161011</strain>
    </source>
</reference>
<protein>
    <submittedName>
        <fullName evidence="1">Protein YIP</fullName>
    </submittedName>
</protein>
<dbReference type="Proteomes" id="UP000620124">
    <property type="component" value="Unassembled WGS sequence"/>
</dbReference>
<dbReference type="AlphaFoldDB" id="A0A8H7CMD1"/>
<sequence>MGVWHVLMDTCFYPRRDPLPARPLVPRRHRLDLSGWFLFRNVYPILASAEADAMRLLIVVVAALHAGLAIAFKVVVSSNGADPPSPSPSAPAGNDTVPEVCVLLALSEGGVRRGAIAIVSASSLGVQASCFA</sequence>